<accession>A0A5B8CA17</accession>
<gene>
    <name evidence="1" type="ORF">FE374_10055</name>
</gene>
<name>A0A5B8CA17_9MICO</name>
<proteinExistence type="predicted"/>
<organism evidence="1 2">
    <name type="scientific">Georgenia yuyongxinii</name>
    <dbReference type="NCBI Taxonomy" id="2589797"/>
    <lineage>
        <taxon>Bacteria</taxon>
        <taxon>Bacillati</taxon>
        <taxon>Actinomycetota</taxon>
        <taxon>Actinomycetes</taxon>
        <taxon>Micrococcales</taxon>
        <taxon>Bogoriellaceae</taxon>
        <taxon>Georgenia</taxon>
    </lineage>
</organism>
<evidence type="ECO:0000313" key="2">
    <source>
        <dbReference type="Proteomes" id="UP000314616"/>
    </source>
</evidence>
<sequence length="90" mass="9225">MAVLDRVALAREGHEGAAESLGWVPEHDDTAPAWAALELLPVTGLDALSTVVPPDPATLRPGPAAADLHPDVLAELPGDTAARSTAPQHP</sequence>
<dbReference type="AlphaFoldDB" id="A0A5B8CA17"/>
<reference evidence="1 2" key="1">
    <citation type="submission" date="2019-05" db="EMBL/GenBank/DDBJ databases">
        <title>Georgenia *** sp. nov., and Georgenia *** sp. nov., isolated from the intestinal contents of plateau pika (Ochotona curzoniae) in the Qinghai-Tibet plateau of China.</title>
        <authorList>
            <person name="Tian Z."/>
        </authorList>
    </citation>
    <scope>NUCLEOTIDE SEQUENCE [LARGE SCALE GENOMIC DNA]</scope>
    <source>
        <strain evidence="1 2">Z443</strain>
    </source>
</reference>
<dbReference type="Proteomes" id="UP000314616">
    <property type="component" value="Chromosome"/>
</dbReference>
<dbReference type="EMBL" id="CP040915">
    <property type="protein sequence ID" value="QDC24906.1"/>
    <property type="molecule type" value="Genomic_DNA"/>
</dbReference>
<evidence type="ECO:0000313" key="1">
    <source>
        <dbReference type="EMBL" id="QDC24906.1"/>
    </source>
</evidence>
<dbReference type="RefSeq" id="WP_139928721.1">
    <property type="nucleotide sequence ID" value="NZ_CP040915.1"/>
</dbReference>
<dbReference type="KEGG" id="gyu:FE374_10055"/>
<protein>
    <submittedName>
        <fullName evidence="1">Uncharacterized protein</fullName>
    </submittedName>
</protein>